<dbReference type="AlphaFoldDB" id="A0A426Y7Q8"/>
<organism evidence="2 3">
    <name type="scientific">Ensete ventricosum</name>
    <name type="common">Abyssinian banana</name>
    <name type="synonym">Musa ensete</name>
    <dbReference type="NCBI Taxonomy" id="4639"/>
    <lineage>
        <taxon>Eukaryota</taxon>
        <taxon>Viridiplantae</taxon>
        <taxon>Streptophyta</taxon>
        <taxon>Embryophyta</taxon>
        <taxon>Tracheophyta</taxon>
        <taxon>Spermatophyta</taxon>
        <taxon>Magnoliopsida</taxon>
        <taxon>Liliopsida</taxon>
        <taxon>Zingiberales</taxon>
        <taxon>Musaceae</taxon>
        <taxon>Ensete</taxon>
    </lineage>
</organism>
<dbReference type="PANTHER" id="PTHR34539">
    <property type="entry name" value="T6J4.11 PROTEIN"/>
    <property type="match status" value="1"/>
</dbReference>
<dbReference type="Proteomes" id="UP000287651">
    <property type="component" value="Unassembled WGS sequence"/>
</dbReference>
<evidence type="ECO:0000313" key="2">
    <source>
        <dbReference type="EMBL" id="RRT47763.1"/>
    </source>
</evidence>
<accession>A0A426Y7Q8</accession>
<comment type="caution">
    <text evidence="2">The sequence shown here is derived from an EMBL/GenBank/DDBJ whole genome shotgun (WGS) entry which is preliminary data.</text>
</comment>
<gene>
    <name evidence="2" type="ORF">B296_00036075</name>
</gene>
<feature type="region of interest" description="Disordered" evidence="1">
    <location>
        <begin position="1"/>
        <end position="26"/>
    </location>
</feature>
<dbReference type="EMBL" id="AMZH03014361">
    <property type="protein sequence ID" value="RRT47763.1"/>
    <property type="molecule type" value="Genomic_DNA"/>
</dbReference>
<sequence length="162" mass="17762">MEHKRSREEEESCNSSSSPEAKRFHADILLGMFDDRDEEDDVGGREAPFDVPEELATLMRSLEQEIALAASSSSSSPSPPPELGYLLEASDDELGIPPAAEDERGGGVEAERAAAMWLGDDDGMSGFGYDGLGFGFVRFEEKDDELDDGAPFDYARDYIWIV</sequence>
<dbReference type="PANTHER" id="PTHR34539:SF23">
    <property type="entry name" value="(WILD MALAYSIAN BANANA) HYPOTHETICAL PROTEIN"/>
    <property type="match status" value="1"/>
</dbReference>
<feature type="region of interest" description="Disordered" evidence="1">
    <location>
        <begin position="67"/>
        <end position="86"/>
    </location>
</feature>
<evidence type="ECO:0000256" key="1">
    <source>
        <dbReference type="SAM" id="MobiDB-lite"/>
    </source>
</evidence>
<reference evidence="2 3" key="1">
    <citation type="journal article" date="2014" name="Agronomy (Basel)">
        <title>A Draft Genome Sequence for Ensete ventricosum, the Drought-Tolerant Tree Against Hunger.</title>
        <authorList>
            <person name="Harrison J."/>
            <person name="Moore K.A."/>
            <person name="Paszkiewicz K."/>
            <person name="Jones T."/>
            <person name="Grant M."/>
            <person name="Ambacheew D."/>
            <person name="Muzemil S."/>
            <person name="Studholme D.J."/>
        </authorList>
    </citation>
    <scope>NUCLEOTIDE SEQUENCE [LARGE SCALE GENOMIC DNA]</scope>
</reference>
<evidence type="ECO:0000313" key="3">
    <source>
        <dbReference type="Proteomes" id="UP000287651"/>
    </source>
</evidence>
<proteinExistence type="predicted"/>
<name>A0A426Y7Q8_ENSVE</name>
<protein>
    <submittedName>
        <fullName evidence="2">Uncharacterized protein</fullName>
    </submittedName>
</protein>